<dbReference type="Proteomes" id="UP000050280">
    <property type="component" value="Unassembled WGS sequence"/>
</dbReference>
<sequence length="66" mass="7124">MIFVGPGDDVGKSLLGGNTIISGDGTLYFLGRIKSGWSSTPIENQEHHTRTIFGWTPLPSFGNTDE</sequence>
<evidence type="ECO:0000313" key="2">
    <source>
        <dbReference type="Proteomes" id="UP000050280"/>
    </source>
</evidence>
<dbReference type="STRING" id="1300341.I595_2796"/>
<evidence type="ECO:0000313" key="1">
    <source>
        <dbReference type="EMBL" id="KPM30819.1"/>
    </source>
</evidence>
<protein>
    <submittedName>
        <fullName evidence="1">Uncharacterized protein</fullName>
    </submittedName>
</protein>
<gene>
    <name evidence="1" type="ORF">I595_2796</name>
</gene>
<dbReference type="EMBL" id="LDJX01000006">
    <property type="protein sequence ID" value="KPM30819.1"/>
    <property type="molecule type" value="Genomic_DNA"/>
</dbReference>
<reference evidence="1 2" key="1">
    <citation type="submission" date="2015-09" db="EMBL/GenBank/DDBJ databases">
        <title>Genome sequence of the marine flavobacterium Croceitalea dokdonensis DOKDO 023 that contains proton- and sodium-pumping rhodopsins.</title>
        <authorList>
            <person name="Kwon S.-K."/>
            <person name="Lee H.K."/>
            <person name="Kwak M.-J."/>
            <person name="Kim J.F."/>
        </authorList>
    </citation>
    <scope>NUCLEOTIDE SEQUENCE [LARGE SCALE GENOMIC DNA]</scope>
    <source>
        <strain evidence="1 2">DOKDO 023</strain>
    </source>
</reference>
<keyword evidence="2" id="KW-1185">Reference proteome</keyword>
<accession>A0A0P7APD4</accession>
<organism evidence="1 2">
    <name type="scientific">Croceitalea dokdonensis DOKDO 023</name>
    <dbReference type="NCBI Taxonomy" id="1300341"/>
    <lineage>
        <taxon>Bacteria</taxon>
        <taxon>Pseudomonadati</taxon>
        <taxon>Bacteroidota</taxon>
        <taxon>Flavobacteriia</taxon>
        <taxon>Flavobacteriales</taxon>
        <taxon>Flavobacteriaceae</taxon>
        <taxon>Croceitalea</taxon>
    </lineage>
</organism>
<comment type="caution">
    <text evidence="1">The sequence shown here is derived from an EMBL/GenBank/DDBJ whole genome shotgun (WGS) entry which is preliminary data.</text>
</comment>
<proteinExistence type="predicted"/>
<name>A0A0P7APD4_9FLAO</name>
<dbReference type="AlphaFoldDB" id="A0A0P7APD4"/>